<feature type="compositionally biased region" description="Low complexity" evidence="1">
    <location>
        <begin position="440"/>
        <end position="450"/>
    </location>
</feature>
<proteinExistence type="predicted"/>
<dbReference type="AlphaFoldDB" id="A0AAN7T1C7"/>
<dbReference type="Proteomes" id="UP001309876">
    <property type="component" value="Unassembled WGS sequence"/>
</dbReference>
<dbReference type="EMBL" id="JAVRRJ010000003">
    <property type="protein sequence ID" value="KAK5087187.1"/>
    <property type="molecule type" value="Genomic_DNA"/>
</dbReference>
<name>A0AAN7T1C7_9EURO</name>
<feature type="region of interest" description="Disordered" evidence="1">
    <location>
        <begin position="196"/>
        <end position="220"/>
    </location>
</feature>
<organism evidence="2 3">
    <name type="scientific">Lithohypha guttulata</name>
    <dbReference type="NCBI Taxonomy" id="1690604"/>
    <lineage>
        <taxon>Eukaryota</taxon>
        <taxon>Fungi</taxon>
        <taxon>Dikarya</taxon>
        <taxon>Ascomycota</taxon>
        <taxon>Pezizomycotina</taxon>
        <taxon>Eurotiomycetes</taxon>
        <taxon>Chaetothyriomycetidae</taxon>
        <taxon>Chaetothyriales</taxon>
        <taxon>Trichomeriaceae</taxon>
        <taxon>Lithohypha</taxon>
    </lineage>
</organism>
<sequence>MSSPFPTYSEVPTDGNSFHPSLLTPPLTPLQAHDVPWRPSSADRASLNMKKKHHRHNKWDIVDEQLAKEENVQDSDLSQSELLRNKSMSYARYRASISVSPTSIDPQGANYIRRWTLPSKSEATRGLTPLRSTVKQTTVSDSSESPAMITLRRATTRRSPKTTELTFFPEATFSHEKNGLLSYLVSTFSLTSAEDERTNHLLPSPRKISKPTSVDNDAAHPTMTYPAATVRTELAVDASLSMPGTEQQSQPLRRCSTKYISVSTTYEIIWDENDSTTTGDQSRSSTVDHRRPSLAVAKLEAQLVRSSPSTRRAPEEVLSAPERASRSSSDMFQEQMLSHSKVEHLFARLQHKTGLRDLPRSRGSQRGRSSTLCSITVDNSAQQTLPANSDRKASMFTMDFFPPLASRRVSIAATQPLSEMLQPNGSQFKGKAPAQNALRPHPGSLLGSSSHSRRKSSANISPASRRGSNIVQSIVSRLNSLALESWLSEADTEPLLDNQVEQANSDR</sequence>
<feature type="region of interest" description="Disordered" evidence="1">
    <location>
        <begin position="1"/>
        <end position="32"/>
    </location>
</feature>
<reference evidence="2 3" key="1">
    <citation type="submission" date="2023-08" db="EMBL/GenBank/DDBJ databases">
        <title>Black Yeasts Isolated from many extreme environments.</title>
        <authorList>
            <person name="Coleine C."/>
            <person name="Stajich J.E."/>
            <person name="Selbmann L."/>
        </authorList>
    </citation>
    <scope>NUCLEOTIDE SEQUENCE [LARGE SCALE GENOMIC DNA]</scope>
    <source>
        <strain evidence="2 3">CCFEE 5910</strain>
    </source>
</reference>
<evidence type="ECO:0000313" key="2">
    <source>
        <dbReference type="EMBL" id="KAK5087187.1"/>
    </source>
</evidence>
<feature type="compositionally biased region" description="Polar residues" evidence="1">
    <location>
        <begin position="275"/>
        <end position="285"/>
    </location>
</feature>
<protein>
    <submittedName>
        <fullName evidence="2">Uncharacterized protein</fullName>
    </submittedName>
</protein>
<keyword evidence="3" id="KW-1185">Reference proteome</keyword>
<evidence type="ECO:0000313" key="3">
    <source>
        <dbReference type="Proteomes" id="UP001309876"/>
    </source>
</evidence>
<gene>
    <name evidence="2" type="ORF">LTR05_004358</name>
</gene>
<evidence type="ECO:0000256" key="1">
    <source>
        <dbReference type="SAM" id="MobiDB-lite"/>
    </source>
</evidence>
<feature type="region of interest" description="Disordered" evidence="1">
    <location>
        <begin position="421"/>
        <end position="466"/>
    </location>
</feature>
<comment type="caution">
    <text evidence="2">The sequence shown here is derived from an EMBL/GenBank/DDBJ whole genome shotgun (WGS) entry which is preliminary data.</text>
</comment>
<accession>A0AAN7T1C7</accession>
<feature type="region of interest" description="Disordered" evidence="1">
    <location>
        <begin position="274"/>
        <end position="328"/>
    </location>
</feature>